<protein>
    <submittedName>
        <fullName evidence="3">Bifunctional diguanylate cyclase/phosphodiesterase</fullName>
    </submittedName>
</protein>
<evidence type="ECO:0000259" key="1">
    <source>
        <dbReference type="PROSITE" id="PS50883"/>
    </source>
</evidence>
<dbReference type="SMART" id="SM00267">
    <property type="entry name" value="GGDEF"/>
    <property type="match status" value="1"/>
</dbReference>
<dbReference type="Gene3D" id="3.20.20.450">
    <property type="entry name" value="EAL domain"/>
    <property type="match status" value="1"/>
</dbReference>
<dbReference type="NCBIfam" id="TIGR00254">
    <property type="entry name" value="GGDEF"/>
    <property type="match status" value="1"/>
</dbReference>
<name>A0ABV8J448_9ACTN</name>
<reference evidence="4" key="1">
    <citation type="journal article" date="2019" name="Int. J. Syst. Evol. Microbiol.">
        <title>The Global Catalogue of Microorganisms (GCM) 10K type strain sequencing project: providing services to taxonomists for standard genome sequencing and annotation.</title>
        <authorList>
            <consortium name="The Broad Institute Genomics Platform"/>
            <consortium name="The Broad Institute Genome Sequencing Center for Infectious Disease"/>
            <person name="Wu L."/>
            <person name="Ma J."/>
        </authorList>
    </citation>
    <scope>NUCLEOTIDE SEQUENCE [LARGE SCALE GENOMIC DNA]</scope>
    <source>
        <strain evidence="4">TBRC 5832</strain>
    </source>
</reference>
<dbReference type="Gene3D" id="3.30.70.270">
    <property type="match status" value="1"/>
</dbReference>
<dbReference type="InterPro" id="IPR035919">
    <property type="entry name" value="EAL_sf"/>
</dbReference>
<dbReference type="SMART" id="SM00052">
    <property type="entry name" value="EAL"/>
    <property type="match status" value="1"/>
</dbReference>
<sequence>MNHWSTHQLTEFFAAVCSPQDERSAITVAVERAAEVLEAEVGAVLRGDRVEVARGVDRDLLDGALPSGPASQLSLPGLDDLNIWSARFGAEPRGSLLVARAGEPLDPEERQLLQAMAQTLGLALDNIALLTAERRLREEREREAAERLALVQSLREARHDSLTGLPTRVLFLEILAQKLCEPAPTSVLFVDLDRFKAVNDSLGHRAGDDLLGHVAARIRDCLRPVDTGARIGGDEFAVLLDDTGPEHAVPVAWRLIEALRRPFRIAGRDVFIGASIGIAAGTTGFDADDLLGNADVAMYRAKKDGPGKVVVFEPAMHAEALARLTLTADLKHALAADQFRLLYQPLIHLDSGRATGVEALIRWARPGSGSPAAAFAPPAGFVPPAGFLPLAEENGMITDIGRWVLRTAGAQAAEWRRVFPELTLNVNVSGRQLTDPQFAADVERTLTDTGLPAAAITLELTESVLMSDPRTAVACLADLRDLGVGLAIDDFGTGYSSLSYLQRLPVDELKIDRAFISRAEPTAADLAVIRTVVELARTLKLRTVVEGVETGEQHAAMRELGCDHGQGYHLCRPLAPENIPAAFAQPLVV</sequence>
<dbReference type="Proteomes" id="UP001595867">
    <property type="component" value="Unassembled WGS sequence"/>
</dbReference>
<keyword evidence="4" id="KW-1185">Reference proteome</keyword>
<dbReference type="InterPro" id="IPR043128">
    <property type="entry name" value="Rev_trsase/Diguanyl_cyclase"/>
</dbReference>
<dbReference type="PANTHER" id="PTHR44757">
    <property type="entry name" value="DIGUANYLATE CYCLASE DGCP"/>
    <property type="match status" value="1"/>
</dbReference>
<dbReference type="EMBL" id="JBHSBL010000021">
    <property type="protein sequence ID" value="MFC4069804.1"/>
    <property type="molecule type" value="Genomic_DNA"/>
</dbReference>
<dbReference type="InterPro" id="IPR001633">
    <property type="entry name" value="EAL_dom"/>
</dbReference>
<dbReference type="Pfam" id="PF00563">
    <property type="entry name" value="EAL"/>
    <property type="match status" value="1"/>
</dbReference>
<gene>
    <name evidence="3" type="ORF">ACFO0C_33185</name>
</gene>
<dbReference type="PANTHER" id="PTHR44757:SF2">
    <property type="entry name" value="BIOFILM ARCHITECTURE MAINTENANCE PROTEIN MBAA"/>
    <property type="match status" value="1"/>
</dbReference>
<dbReference type="InterPro" id="IPR029787">
    <property type="entry name" value="Nucleotide_cyclase"/>
</dbReference>
<dbReference type="RefSeq" id="WP_378070693.1">
    <property type="nucleotide sequence ID" value="NZ_JBHSBL010000021.1"/>
</dbReference>
<dbReference type="SUPFAM" id="SSF55073">
    <property type="entry name" value="Nucleotide cyclase"/>
    <property type="match status" value="1"/>
</dbReference>
<organism evidence="3 4">
    <name type="scientific">Actinoplanes subglobosus</name>
    <dbReference type="NCBI Taxonomy" id="1547892"/>
    <lineage>
        <taxon>Bacteria</taxon>
        <taxon>Bacillati</taxon>
        <taxon>Actinomycetota</taxon>
        <taxon>Actinomycetes</taxon>
        <taxon>Micromonosporales</taxon>
        <taxon>Micromonosporaceae</taxon>
        <taxon>Actinoplanes</taxon>
    </lineage>
</organism>
<proteinExistence type="predicted"/>
<evidence type="ECO:0000259" key="2">
    <source>
        <dbReference type="PROSITE" id="PS50887"/>
    </source>
</evidence>
<feature type="domain" description="GGDEF" evidence="2">
    <location>
        <begin position="183"/>
        <end position="314"/>
    </location>
</feature>
<evidence type="ECO:0000313" key="3">
    <source>
        <dbReference type="EMBL" id="MFC4069804.1"/>
    </source>
</evidence>
<feature type="domain" description="EAL" evidence="1">
    <location>
        <begin position="323"/>
        <end position="587"/>
    </location>
</feature>
<dbReference type="SUPFAM" id="SSF141868">
    <property type="entry name" value="EAL domain-like"/>
    <property type="match status" value="1"/>
</dbReference>
<dbReference type="PROSITE" id="PS50883">
    <property type="entry name" value="EAL"/>
    <property type="match status" value="1"/>
</dbReference>
<comment type="caution">
    <text evidence="3">The sequence shown here is derived from an EMBL/GenBank/DDBJ whole genome shotgun (WGS) entry which is preliminary data.</text>
</comment>
<evidence type="ECO:0000313" key="4">
    <source>
        <dbReference type="Proteomes" id="UP001595867"/>
    </source>
</evidence>
<accession>A0ABV8J448</accession>
<dbReference type="InterPro" id="IPR052155">
    <property type="entry name" value="Biofilm_reg_signaling"/>
</dbReference>
<dbReference type="InterPro" id="IPR000160">
    <property type="entry name" value="GGDEF_dom"/>
</dbReference>
<dbReference type="Pfam" id="PF00990">
    <property type="entry name" value="GGDEF"/>
    <property type="match status" value="1"/>
</dbReference>
<dbReference type="PROSITE" id="PS50887">
    <property type="entry name" value="GGDEF"/>
    <property type="match status" value="1"/>
</dbReference>
<dbReference type="CDD" id="cd01949">
    <property type="entry name" value="GGDEF"/>
    <property type="match status" value="1"/>
</dbReference>
<dbReference type="CDD" id="cd01948">
    <property type="entry name" value="EAL"/>
    <property type="match status" value="1"/>
</dbReference>